<comment type="caution">
    <text evidence="1">The sequence shown here is derived from an EMBL/GenBank/DDBJ whole genome shotgun (WGS) entry which is preliminary data.</text>
</comment>
<proteinExistence type="predicted"/>
<dbReference type="RefSeq" id="WP_236455630.1">
    <property type="nucleotide sequence ID" value="NZ_CBCSGE010000002.1"/>
</dbReference>
<keyword evidence="2" id="KW-1185">Reference proteome</keyword>
<accession>A0ABV5GM82</accession>
<gene>
    <name evidence="1" type="ORF">ACFFVF_08185</name>
</gene>
<reference evidence="1 2" key="1">
    <citation type="submission" date="2024-09" db="EMBL/GenBank/DDBJ databases">
        <authorList>
            <person name="Sun Q."/>
            <person name="Mori K."/>
        </authorList>
    </citation>
    <scope>NUCLEOTIDE SEQUENCE [LARGE SCALE GENOMIC DNA]</scope>
    <source>
        <strain evidence="1 2">CECT 7955</strain>
    </source>
</reference>
<dbReference type="EMBL" id="JBHMEY010000018">
    <property type="protein sequence ID" value="MFB9096488.1"/>
    <property type="molecule type" value="Genomic_DNA"/>
</dbReference>
<dbReference type="Proteomes" id="UP001589607">
    <property type="component" value="Unassembled WGS sequence"/>
</dbReference>
<evidence type="ECO:0000313" key="1">
    <source>
        <dbReference type="EMBL" id="MFB9096488.1"/>
    </source>
</evidence>
<evidence type="ECO:0008006" key="3">
    <source>
        <dbReference type="Google" id="ProtNLM"/>
    </source>
</evidence>
<name>A0ABV5GM82_9FLAO</name>
<evidence type="ECO:0000313" key="2">
    <source>
        <dbReference type="Proteomes" id="UP001589607"/>
    </source>
</evidence>
<organism evidence="1 2">
    <name type="scientific">Flavobacterium jumunjinense</name>
    <dbReference type="NCBI Taxonomy" id="998845"/>
    <lineage>
        <taxon>Bacteria</taxon>
        <taxon>Pseudomonadati</taxon>
        <taxon>Bacteroidota</taxon>
        <taxon>Flavobacteriia</taxon>
        <taxon>Flavobacteriales</taxon>
        <taxon>Flavobacteriaceae</taxon>
        <taxon>Flavobacterium</taxon>
    </lineage>
</organism>
<protein>
    <recommendedName>
        <fullName evidence="3">TonB C-terminal domain-containing protein</fullName>
    </recommendedName>
</protein>
<sequence>MKLIILLKKIFSTFLLLLIFTLTTSYSQDKNCDTIARYTEIQPKFKSETSNLDKYFNNHIVPVLLRSMERDNVLITKLHIILTINLEGEVIEATFSKSKLNTLCKKELREAFLTMKGWQPGILNNQAVCSYYSWPINSIKWQ</sequence>